<proteinExistence type="predicted"/>
<gene>
    <name evidence="2" type="ORF">X777_11912</name>
</gene>
<evidence type="ECO:0000256" key="1">
    <source>
        <dbReference type="SAM" id="MobiDB-lite"/>
    </source>
</evidence>
<evidence type="ECO:0000313" key="2">
    <source>
        <dbReference type="EMBL" id="EZA49414.1"/>
    </source>
</evidence>
<reference evidence="2 3" key="1">
    <citation type="journal article" date="2014" name="Curr. Biol.">
        <title>The genome of the clonal raider ant Cerapachys biroi.</title>
        <authorList>
            <person name="Oxley P.R."/>
            <person name="Ji L."/>
            <person name="Fetter-Pruneda I."/>
            <person name="McKenzie S.K."/>
            <person name="Li C."/>
            <person name="Hu H."/>
            <person name="Zhang G."/>
            <person name="Kronauer D.J."/>
        </authorList>
    </citation>
    <scope>NUCLEOTIDE SEQUENCE [LARGE SCALE GENOMIC DNA]</scope>
</reference>
<feature type="compositionally biased region" description="Polar residues" evidence="1">
    <location>
        <begin position="1"/>
        <end position="20"/>
    </location>
</feature>
<name>A0A026W301_OOCBI</name>
<evidence type="ECO:0000313" key="3">
    <source>
        <dbReference type="Proteomes" id="UP000053097"/>
    </source>
</evidence>
<organism evidence="2 3">
    <name type="scientific">Ooceraea biroi</name>
    <name type="common">Clonal raider ant</name>
    <name type="synonym">Cerapachys biroi</name>
    <dbReference type="NCBI Taxonomy" id="2015173"/>
    <lineage>
        <taxon>Eukaryota</taxon>
        <taxon>Metazoa</taxon>
        <taxon>Ecdysozoa</taxon>
        <taxon>Arthropoda</taxon>
        <taxon>Hexapoda</taxon>
        <taxon>Insecta</taxon>
        <taxon>Pterygota</taxon>
        <taxon>Neoptera</taxon>
        <taxon>Endopterygota</taxon>
        <taxon>Hymenoptera</taxon>
        <taxon>Apocrita</taxon>
        <taxon>Aculeata</taxon>
        <taxon>Formicoidea</taxon>
        <taxon>Formicidae</taxon>
        <taxon>Dorylinae</taxon>
        <taxon>Ooceraea</taxon>
    </lineage>
</organism>
<feature type="region of interest" description="Disordered" evidence="1">
    <location>
        <begin position="84"/>
        <end position="104"/>
    </location>
</feature>
<protein>
    <submittedName>
        <fullName evidence="2">Uncharacterized protein</fullName>
    </submittedName>
</protein>
<feature type="region of interest" description="Disordered" evidence="1">
    <location>
        <begin position="1"/>
        <end position="44"/>
    </location>
</feature>
<accession>A0A026W301</accession>
<dbReference type="AlphaFoldDB" id="A0A026W301"/>
<dbReference type="EMBL" id="KK107519">
    <property type="protein sequence ID" value="EZA49414.1"/>
    <property type="molecule type" value="Genomic_DNA"/>
</dbReference>
<dbReference type="Proteomes" id="UP000053097">
    <property type="component" value="Unassembled WGS sequence"/>
</dbReference>
<sequence length="169" mass="19199">MSTPLYSVNRPRSLNYTSPFEQKVKKRKDEKRETERKGKRNRRGRLRVVEPVLARKSGASCISGLSANQNRGETFRFVNHHAAKISPGTEPQPRRPGLMAGKEQPGRLPVRTFVSAMRCHCSQGFETRVRCSGSGARHQEGSEKCSHHPKVSAYLRVIAYQIDLHTLYR</sequence>
<keyword evidence="3" id="KW-1185">Reference proteome</keyword>